<dbReference type="Gene3D" id="3.90.79.10">
    <property type="entry name" value="Nucleoside Triphosphate Pyrophosphohydrolase"/>
    <property type="match status" value="1"/>
</dbReference>
<keyword evidence="3" id="KW-1185">Reference proteome</keyword>
<protein>
    <recommendedName>
        <fullName evidence="4">Nudix hydrolase domain-containing protein</fullName>
    </recommendedName>
</protein>
<name>A0AAD3D7P8_9STRA</name>
<comment type="caution">
    <text evidence="2">The sequence shown here is derived from an EMBL/GenBank/DDBJ whole genome shotgun (WGS) entry which is preliminary data.</text>
</comment>
<sequence>MFRAGMNGFILSIVFLLLQLHESFSMSGYTILSDKVVYSRWRSVISRVVRMPNGKEVDYDIVDQRGVGASIVFAWDSKTKTATIVREYMPGSDKILYGLAAGIVEEEKHGACFDLAARQELEEECHLSGGEWYRLLDDDSSIAMDKYVVTEIVPFLVVDPEHVENPRPLDDEEEIEIVKGVTVEEIMEMIRKGEMNCIGAFASLLAIEKLRTLGEID</sequence>
<dbReference type="SUPFAM" id="SSF55811">
    <property type="entry name" value="Nudix"/>
    <property type="match status" value="1"/>
</dbReference>
<dbReference type="InterPro" id="IPR015797">
    <property type="entry name" value="NUDIX_hydrolase-like_dom_sf"/>
</dbReference>
<accession>A0AAD3D7P8</accession>
<proteinExistence type="predicted"/>
<evidence type="ECO:0000313" key="3">
    <source>
        <dbReference type="Proteomes" id="UP001054902"/>
    </source>
</evidence>
<evidence type="ECO:0000256" key="1">
    <source>
        <dbReference type="SAM" id="SignalP"/>
    </source>
</evidence>
<dbReference type="Proteomes" id="UP001054902">
    <property type="component" value="Unassembled WGS sequence"/>
</dbReference>
<dbReference type="EMBL" id="BLLK01000062">
    <property type="protein sequence ID" value="GFH59349.1"/>
    <property type="molecule type" value="Genomic_DNA"/>
</dbReference>
<evidence type="ECO:0008006" key="4">
    <source>
        <dbReference type="Google" id="ProtNLM"/>
    </source>
</evidence>
<feature type="chain" id="PRO_5042040985" description="Nudix hydrolase domain-containing protein" evidence="1">
    <location>
        <begin position="26"/>
        <end position="217"/>
    </location>
</feature>
<keyword evidence="1" id="KW-0732">Signal</keyword>
<feature type="signal peptide" evidence="1">
    <location>
        <begin position="1"/>
        <end position="25"/>
    </location>
</feature>
<evidence type="ECO:0000313" key="2">
    <source>
        <dbReference type="EMBL" id="GFH59349.1"/>
    </source>
</evidence>
<gene>
    <name evidence="2" type="ORF">CTEN210_15825</name>
</gene>
<organism evidence="2 3">
    <name type="scientific">Chaetoceros tenuissimus</name>
    <dbReference type="NCBI Taxonomy" id="426638"/>
    <lineage>
        <taxon>Eukaryota</taxon>
        <taxon>Sar</taxon>
        <taxon>Stramenopiles</taxon>
        <taxon>Ochrophyta</taxon>
        <taxon>Bacillariophyta</taxon>
        <taxon>Coscinodiscophyceae</taxon>
        <taxon>Chaetocerotophycidae</taxon>
        <taxon>Chaetocerotales</taxon>
        <taxon>Chaetocerotaceae</taxon>
        <taxon>Chaetoceros</taxon>
    </lineage>
</organism>
<reference evidence="2 3" key="1">
    <citation type="journal article" date="2021" name="Sci. Rep.">
        <title>The genome of the diatom Chaetoceros tenuissimus carries an ancient integrated fragment of an extant virus.</title>
        <authorList>
            <person name="Hongo Y."/>
            <person name="Kimura K."/>
            <person name="Takaki Y."/>
            <person name="Yoshida Y."/>
            <person name="Baba S."/>
            <person name="Kobayashi G."/>
            <person name="Nagasaki K."/>
            <person name="Hano T."/>
            <person name="Tomaru Y."/>
        </authorList>
    </citation>
    <scope>NUCLEOTIDE SEQUENCE [LARGE SCALE GENOMIC DNA]</scope>
    <source>
        <strain evidence="2 3">NIES-3715</strain>
    </source>
</reference>
<dbReference type="AlphaFoldDB" id="A0AAD3D7P8"/>